<proteinExistence type="predicted"/>
<dbReference type="EMBL" id="CP072133">
    <property type="protein sequence ID" value="QTH72549.1"/>
    <property type="molecule type" value="Genomic_DNA"/>
</dbReference>
<feature type="transmembrane region" description="Helical" evidence="1">
    <location>
        <begin position="263"/>
        <end position="283"/>
    </location>
</feature>
<keyword evidence="1" id="KW-0812">Transmembrane</keyword>
<feature type="transmembrane region" description="Helical" evidence="1">
    <location>
        <begin position="161"/>
        <end position="194"/>
    </location>
</feature>
<feature type="transmembrane region" description="Helical" evidence="1">
    <location>
        <begin position="106"/>
        <end position="125"/>
    </location>
</feature>
<name>A0A975HLZ0_9GAMM</name>
<evidence type="ECO:0000256" key="1">
    <source>
        <dbReference type="SAM" id="Phobius"/>
    </source>
</evidence>
<keyword evidence="1" id="KW-0472">Membrane</keyword>
<evidence type="ECO:0000313" key="3">
    <source>
        <dbReference type="Proteomes" id="UP000664904"/>
    </source>
</evidence>
<feature type="transmembrane region" description="Helical" evidence="1">
    <location>
        <begin position="232"/>
        <end position="251"/>
    </location>
</feature>
<accession>A0A975HLZ0</accession>
<feature type="transmembrane region" description="Helical" evidence="1">
    <location>
        <begin position="311"/>
        <end position="335"/>
    </location>
</feature>
<dbReference type="Proteomes" id="UP000664904">
    <property type="component" value="Chromosome"/>
</dbReference>
<feature type="transmembrane region" description="Helical" evidence="1">
    <location>
        <begin position="67"/>
        <end position="86"/>
    </location>
</feature>
<dbReference type="AlphaFoldDB" id="A0A975HLZ0"/>
<feature type="transmembrane region" description="Helical" evidence="1">
    <location>
        <begin position="201"/>
        <end position="220"/>
    </location>
</feature>
<feature type="transmembrane region" description="Helical" evidence="1">
    <location>
        <begin position="137"/>
        <end position="155"/>
    </location>
</feature>
<keyword evidence="3" id="KW-1185">Reference proteome</keyword>
<gene>
    <name evidence="2" type="ORF">J5O05_07025</name>
</gene>
<reference evidence="2" key="1">
    <citation type="submission" date="2021-03" db="EMBL/GenBank/DDBJ databases">
        <title>Complete Genome of Pseudoalteromonas xiamenensis STKMTI.2, a new potential marine bacterium producing anti-Vibrio compounds.</title>
        <authorList>
            <person name="Handayani D.P."/>
            <person name="Isnansetyo A."/>
            <person name="Istiqomah I."/>
            <person name="Jumina J."/>
        </authorList>
    </citation>
    <scope>NUCLEOTIDE SEQUENCE</scope>
    <source>
        <strain evidence="2">STKMTI.2</strain>
    </source>
</reference>
<dbReference type="RefSeq" id="WP_208844173.1">
    <property type="nucleotide sequence ID" value="NZ_CP072133.1"/>
</dbReference>
<feature type="transmembrane region" description="Helical" evidence="1">
    <location>
        <begin position="342"/>
        <end position="360"/>
    </location>
</feature>
<sequence length="389" mass="45945">MMILYIFSVAILIFRQYAISKDIVSPIYVYAVFSFIYTFFPYVYLVFGSEVVNIELHNLTVDISELVVIYVTITNAFIFLFSFTHFGFKLLSFDYVDVVVKSQLSFYLFFIIFPFVAYFVNIAPWPEYGEEFTLNHTIAAFLKTTLVFLFCIEIQSENRKWYLLLLFLMMCVIFVLDSSRTFFFVFVFALLFVLRVKVYSIIRNLIPLLLILFVFIFVTLSRNDIPLSFELVLWPFYSEGIFGSYGAYNVIAVYSEYDYDYSFFLGYFIDLLSTVIGIGQPYYATFIKEYSGFLIHGKVYPFGGHFFLSDAILYFNYLAPLFFMFYFYFFLFIIYSSKKNPLLYVFLVSNFFFIVKTPVFVFIKTLMLVLIIYILYVILLNVLSRRGNS</sequence>
<keyword evidence="1" id="KW-1133">Transmembrane helix</keyword>
<feature type="transmembrane region" description="Helical" evidence="1">
    <location>
        <begin position="28"/>
        <end position="47"/>
    </location>
</feature>
<dbReference type="KEGG" id="pxi:J5O05_07025"/>
<evidence type="ECO:0000313" key="2">
    <source>
        <dbReference type="EMBL" id="QTH72549.1"/>
    </source>
</evidence>
<evidence type="ECO:0008006" key="4">
    <source>
        <dbReference type="Google" id="ProtNLM"/>
    </source>
</evidence>
<protein>
    <recommendedName>
        <fullName evidence="4">Oligosaccharide repeat unit polymerase</fullName>
    </recommendedName>
</protein>
<feature type="transmembrane region" description="Helical" evidence="1">
    <location>
        <begin position="366"/>
        <end position="383"/>
    </location>
</feature>
<organism evidence="2 3">
    <name type="scientific">Pseudoalteromonas xiamenensis</name>
    <dbReference type="NCBI Taxonomy" id="882626"/>
    <lineage>
        <taxon>Bacteria</taxon>
        <taxon>Pseudomonadati</taxon>
        <taxon>Pseudomonadota</taxon>
        <taxon>Gammaproteobacteria</taxon>
        <taxon>Alteromonadales</taxon>
        <taxon>Pseudoalteromonadaceae</taxon>
        <taxon>Pseudoalteromonas</taxon>
    </lineage>
</organism>